<name>A0A0B6Z9N2_9EUPU</name>
<feature type="region of interest" description="Disordered" evidence="1">
    <location>
        <begin position="1"/>
        <end position="28"/>
    </location>
</feature>
<feature type="non-terminal residue" evidence="2">
    <location>
        <position position="1"/>
    </location>
</feature>
<dbReference type="AlphaFoldDB" id="A0A0B6Z9N2"/>
<reference evidence="2" key="1">
    <citation type="submission" date="2014-12" db="EMBL/GenBank/DDBJ databases">
        <title>Insight into the proteome of Arion vulgaris.</title>
        <authorList>
            <person name="Aradska J."/>
            <person name="Bulat T."/>
            <person name="Smidak R."/>
            <person name="Sarate P."/>
            <person name="Gangsoo J."/>
            <person name="Sialana F."/>
            <person name="Bilban M."/>
            <person name="Lubec G."/>
        </authorList>
    </citation>
    <scope>NUCLEOTIDE SEQUENCE</scope>
    <source>
        <tissue evidence="2">Skin</tissue>
    </source>
</reference>
<organism evidence="2">
    <name type="scientific">Arion vulgaris</name>
    <dbReference type="NCBI Taxonomy" id="1028688"/>
    <lineage>
        <taxon>Eukaryota</taxon>
        <taxon>Metazoa</taxon>
        <taxon>Spiralia</taxon>
        <taxon>Lophotrochozoa</taxon>
        <taxon>Mollusca</taxon>
        <taxon>Gastropoda</taxon>
        <taxon>Heterobranchia</taxon>
        <taxon>Euthyneura</taxon>
        <taxon>Panpulmonata</taxon>
        <taxon>Eupulmonata</taxon>
        <taxon>Stylommatophora</taxon>
        <taxon>Helicina</taxon>
        <taxon>Arionoidea</taxon>
        <taxon>Arionidae</taxon>
        <taxon>Arion</taxon>
    </lineage>
</organism>
<protein>
    <submittedName>
        <fullName evidence="2">Uncharacterized protein</fullName>
    </submittedName>
</protein>
<feature type="non-terminal residue" evidence="2">
    <location>
        <position position="216"/>
    </location>
</feature>
<evidence type="ECO:0000313" key="2">
    <source>
        <dbReference type="EMBL" id="CEK65072.1"/>
    </source>
</evidence>
<sequence length="216" mass="23499">SQDDKQGRNKTKTSSTGQKSSPDVTSVANALQPMLSPNTNIEMSSADQFNMVLNSENDIFSQLEHDGSVAFPSDTQNANLAGNNQQTNMSKNDQLVLVRHDENANVNRNEVQARSRSKPSLSHLGMFQKRARMVVEGAQNMLSKVSSYMPATKDVSTKHAMSCLSSMLPVSTAAQEPESGFGDSELFSNIETCSDVVDDISAHKKQHFLEVSEVGS</sequence>
<proteinExistence type="predicted"/>
<dbReference type="EMBL" id="HACG01018207">
    <property type="protein sequence ID" value="CEK65072.1"/>
    <property type="molecule type" value="Transcribed_RNA"/>
</dbReference>
<accession>A0A0B6Z9N2</accession>
<feature type="compositionally biased region" description="Low complexity" evidence="1">
    <location>
        <begin position="12"/>
        <end position="21"/>
    </location>
</feature>
<evidence type="ECO:0000256" key="1">
    <source>
        <dbReference type="SAM" id="MobiDB-lite"/>
    </source>
</evidence>
<gene>
    <name evidence="2" type="primary">ORF53816</name>
</gene>